<keyword evidence="1" id="KW-1133">Transmembrane helix</keyword>
<dbReference type="EMBL" id="BHYK01000032">
    <property type="protein sequence ID" value="GCD12373.1"/>
    <property type="molecule type" value="Genomic_DNA"/>
</dbReference>
<dbReference type="RefSeq" id="WP_307720507.1">
    <property type="nucleotide sequence ID" value="NZ_BHYK01000032.1"/>
</dbReference>
<feature type="transmembrane region" description="Helical" evidence="1">
    <location>
        <begin position="78"/>
        <end position="102"/>
    </location>
</feature>
<feature type="transmembrane region" description="Helical" evidence="1">
    <location>
        <begin position="219"/>
        <end position="245"/>
    </location>
</feature>
<evidence type="ECO:0000313" key="3">
    <source>
        <dbReference type="Proteomes" id="UP000287872"/>
    </source>
</evidence>
<keyword evidence="3" id="KW-1185">Reference proteome</keyword>
<feature type="transmembrane region" description="Helical" evidence="1">
    <location>
        <begin position="166"/>
        <end position="186"/>
    </location>
</feature>
<feature type="transmembrane region" description="Helical" evidence="1">
    <location>
        <begin position="7"/>
        <end position="27"/>
    </location>
</feature>
<proteinExistence type="predicted"/>
<name>A0A401US52_9CLOT</name>
<organism evidence="2 3">
    <name type="scientific">Clostridium tagluense</name>
    <dbReference type="NCBI Taxonomy" id="360422"/>
    <lineage>
        <taxon>Bacteria</taxon>
        <taxon>Bacillati</taxon>
        <taxon>Bacillota</taxon>
        <taxon>Clostridia</taxon>
        <taxon>Eubacteriales</taxon>
        <taxon>Clostridiaceae</taxon>
        <taxon>Clostridium</taxon>
    </lineage>
</organism>
<feature type="transmembrane region" description="Helical" evidence="1">
    <location>
        <begin position="39"/>
        <end position="58"/>
    </location>
</feature>
<keyword evidence="1" id="KW-0472">Membrane</keyword>
<accession>A0A401US52</accession>
<comment type="caution">
    <text evidence="2">The sequence shown here is derived from an EMBL/GenBank/DDBJ whole genome shotgun (WGS) entry which is preliminary data.</text>
</comment>
<feature type="transmembrane region" description="Helical" evidence="1">
    <location>
        <begin position="192"/>
        <end position="212"/>
    </location>
</feature>
<evidence type="ECO:0000313" key="2">
    <source>
        <dbReference type="EMBL" id="GCD12373.1"/>
    </source>
</evidence>
<sequence>MTYLFRFVLKIILLIILLLKSFSLFNYQLLISGKGGTQVLPLLSIILLINLIYECILLKKKNTWYYLIKDSDERTQKFTFKAGYITFWINMIGTSLIFILYSYQDTNTVKPLDLVGALLILEILIYNIIKYYYIHNELSLGMNIESDTNDKNRVCEIKSVNGKISIGISIILILLILNLIFEIMPIRKIEGLPILLPLFISPIGILLGIIPLRIHKDKLALIGVITNMLLWLFPIAYFTIGTLIFGP</sequence>
<keyword evidence="1" id="KW-0812">Transmembrane</keyword>
<dbReference type="Proteomes" id="UP000287872">
    <property type="component" value="Unassembled WGS sequence"/>
</dbReference>
<feature type="transmembrane region" description="Helical" evidence="1">
    <location>
        <begin position="114"/>
        <end position="133"/>
    </location>
</feature>
<reference evidence="2 3" key="1">
    <citation type="submission" date="2018-11" db="EMBL/GenBank/DDBJ databases">
        <title>Genome sequencing and assembly of Clostridium tagluense strain A121.</title>
        <authorList>
            <person name="Murakami T."/>
            <person name="Segawa T."/>
            <person name="Shcherbakova V.A."/>
            <person name="Mori H."/>
            <person name="Yoshimura Y."/>
        </authorList>
    </citation>
    <scope>NUCLEOTIDE SEQUENCE [LARGE SCALE GENOMIC DNA]</scope>
    <source>
        <strain evidence="2 3">A121</strain>
    </source>
</reference>
<gene>
    <name evidence="2" type="ORF">Ctaglu_39960</name>
</gene>
<evidence type="ECO:0000256" key="1">
    <source>
        <dbReference type="SAM" id="Phobius"/>
    </source>
</evidence>
<dbReference type="AlphaFoldDB" id="A0A401US52"/>
<protein>
    <submittedName>
        <fullName evidence="2">Uncharacterized protein</fullName>
    </submittedName>
</protein>